<dbReference type="InterPro" id="IPR044666">
    <property type="entry name" value="Cyclophilin_A-like"/>
</dbReference>
<dbReference type="SUPFAM" id="SSF50891">
    <property type="entry name" value="Cyclophilin-like"/>
    <property type="match status" value="1"/>
</dbReference>
<evidence type="ECO:0000313" key="2">
    <source>
        <dbReference type="Proteomes" id="UP000275652"/>
    </source>
</evidence>
<dbReference type="GO" id="GO:0061630">
    <property type="term" value="F:ubiquitin protein ligase activity"/>
    <property type="evidence" value="ECO:0007669"/>
    <property type="project" value="TreeGrafter"/>
</dbReference>
<dbReference type="Gene3D" id="2.40.100.10">
    <property type="entry name" value="Cyclophilin-like"/>
    <property type="match status" value="2"/>
</dbReference>
<protein>
    <recommendedName>
        <fullName evidence="3">Peptidylprolyl isomerase</fullName>
    </recommendedName>
</protein>
<dbReference type="GO" id="GO:0071013">
    <property type="term" value="C:catalytic step 2 spliceosome"/>
    <property type="evidence" value="ECO:0007669"/>
    <property type="project" value="TreeGrafter"/>
</dbReference>
<gene>
    <name evidence="1" type="ORF">DYB28_015417</name>
</gene>
<evidence type="ECO:0008006" key="3">
    <source>
        <dbReference type="Google" id="ProtNLM"/>
    </source>
</evidence>
<name>A0A9X8H5N0_APHAT</name>
<reference evidence="1 2" key="1">
    <citation type="journal article" date="2018" name="J. Invertebr. Pathol.">
        <title>New genotyping method for the causative agent of crayfish plague (Aphanomyces astaci) based on whole genome data.</title>
        <authorList>
            <person name="Minardi D."/>
            <person name="Studholme D.J."/>
            <person name="van der Giezen M."/>
            <person name="Pretto T."/>
            <person name="Oidtmann B."/>
        </authorList>
    </citation>
    <scope>NUCLEOTIDE SEQUENCE [LARGE SCALE GENOMIC DNA]</scope>
    <source>
        <strain evidence="1 2">KB13</strain>
    </source>
</reference>
<comment type="caution">
    <text evidence="1">The sequence shown here is derived from an EMBL/GenBank/DDBJ whole genome shotgun (WGS) entry which is preliminary data.</text>
</comment>
<organism evidence="1 2">
    <name type="scientific">Aphanomyces astaci</name>
    <name type="common">Crayfish plague agent</name>
    <dbReference type="NCBI Taxonomy" id="112090"/>
    <lineage>
        <taxon>Eukaryota</taxon>
        <taxon>Sar</taxon>
        <taxon>Stramenopiles</taxon>
        <taxon>Oomycota</taxon>
        <taxon>Saprolegniomycetes</taxon>
        <taxon>Saprolegniales</taxon>
        <taxon>Verrucalvaceae</taxon>
        <taxon>Aphanomyces</taxon>
    </lineage>
</organism>
<dbReference type="PANTHER" id="PTHR45625">
    <property type="entry name" value="PEPTIDYL-PROLYL CIS-TRANS ISOMERASE-RELATED"/>
    <property type="match status" value="1"/>
</dbReference>
<evidence type="ECO:0000313" key="1">
    <source>
        <dbReference type="EMBL" id="RLO01628.1"/>
    </source>
</evidence>
<sequence>MQGGDPSGTGKGGESIWGAPFKDEFDSRLVRIQVVLSIVGGMEVLDEIEALSTDKENRPYDKVQIQNVLVFENPFAQYEEAESQGISVAYDGLVDVPVAPVLPTTSGGNGVGKYLNIPVPPKKDKKAAVVSDVPSAAKKAKAVPVKSTFSNFDNW</sequence>
<dbReference type="AlphaFoldDB" id="A0A9X8H5N0"/>
<dbReference type="Proteomes" id="UP000275652">
    <property type="component" value="Unassembled WGS sequence"/>
</dbReference>
<dbReference type="InterPro" id="IPR029000">
    <property type="entry name" value="Cyclophilin-like_dom_sf"/>
</dbReference>
<dbReference type="GO" id="GO:0000209">
    <property type="term" value="P:protein polyubiquitination"/>
    <property type="evidence" value="ECO:0007669"/>
    <property type="project" value="TreeGrafter"/>
</dbReference>
<proteinExistence type="predicted"/>
<dbReference type="EMBL" id="QUTI01035706">
    <property type="protein sequence ID" value="RLO01628.1"/>
    <property type="molecule type" value="Genomic_DNA"/>
</dbReference>
<accession>A0A9X8H5N0</accession>
<dbReference type="PANTHER" id="PTHR45625:SF1">
    <property type="entry name" value="RING-TYPE E3 UBIQUITIN-PROTEIN LIGASE PPIL2"/>
    <property type="match status" value="1"/>
</dbReference>